<dbReference type="GO" id="GO:0000155">
    <property type="term" value="F:phosphorelay sensor kinase activity"/>
    <property type="evidence" value="ECO:0007669"/>
    <property type="project" value="InterPro"/>
</dbReference>
<dbReference type="SMART" id="SM00388">
    <property type="entry name" value="HisKA"/>
    <property type="match status" value="1"/>
</dbReference>
<dbReference type="InterPro" id="IPR004358">
    <property type="entry name" value="Sig_transdc_His_kin-like_C"/>
</dbReference>
<dbReference type="PROSITE" id="PS50109">
    <property type="entry name" value="HIS_KIN"/>
    <property type="match status" value="1"/>
</dbReference>
<dbReference type="InterPro" id="IPR036890">
    <property type="entry name" value="HATPase_C_sf"/>
</dbReference>
<dbReference type="Pfam" id="PF12860">
    <property type="entry name" value="PAS_7"/>
    <property type="match status" value="2"/>
</dbReference>
<evidence type="ECO:0000256" key="3">
    <source>
        <dbReference type="ARBA" id="ARBA00022553"/>
    </source>
</evidence>
<dbReference type="PANTHER" id="PTHR43047:SF9">
    <property type="entry name" value="HISTIDINE KINASE"/>
    <property type="match status" value="1"/>
</dbReference>
<dbReference type="CDD" id="cd00082">
    <property type="entry name" value="HisKA"/>
    <property type="match status" value="1"/>
</dbReference>
<proteinExistence type="predicted"/>
<dbReference type="InterPro" id="IPR001789">
    <property type="entry name" value="Sig_transdc_resp-reg_receiver"/>
</dbReference>
<feature type="modified residue" description="4-aspartylphosphate" evidence="6">
    <location>
        <position position="684"/>
    </location>
</feature>
<dbReference type="InterPro" id="IPR035965">
    <property type="entry name" value="PAS-like_dom_sf"/>
</dbReference>
<dbReference type="InterPro" id="IPR003661">
    <property type="entry name" value="HisK_dim/P_dom"/>
</dbReference>
<dbReference type="EC" id="2.7.13.3" evidence="2"/>
<organism evidence="10 11">
    <name type="scientific">Hwanghaeella grinnelliae</name>
    <dbReference type="NCBI Taxonomy" id="2500179"/>
    <lineage>
        <taxon>Bacteria</taxon>
        <taxon>Pseudomonadati</taxon>
        <taxon>Pseudomonadota</taxon>
        <taxon>Alphaproteobacteria</taxon>
        <taxon>Rhodospirillales</taxon>
        <taxon>Rhodospirillaceae</taxon>
        <taxon>Hwanghaeella</taxon>
    </lineage>
</organism>
<dbReference type="InterPro" id="IPR003594">
    <property type="entry name" value="HATPase_dom"/>
</dbReference>
<feature type="coiled-coil region" evidence="7">
    <location>
        <begin position="57"/>
        <end position="91"/>
    </location>
</feature>
<keyword evidence="4" id="KW-0808">Transferase</keyword>
<dbReference type="Pfam" id="PF00072">
    <property type="entry name" value="Response_reg"/>
    <property type="match status" value="1"/>
</dbReference>
<reference evidence="11" key="1">
    <citation type="submission" date="2019-01" db="EMBL/GenBank/DDBJ databases">
        <title>Gri0909 isolated from a small marine red alga.</title>
        <authorList>
            <person name="Kim J."/>
            <person name="Jeong S.E."/>
            <person name="Jeon C.O."/>
        </authorList>
    </citation>
    <scope>NUCLEOTIDE SEQUENCE [LARGE SCALE GENOMIC DNA]</scope>
    <source>
        <strain evidence="11">Gri0909</strain>
    </source>
</reference>
<evidence type="ECO:0000313" key="10">
    <source>
        <dbReference type="EMBL" id="RVU38222.1"/>
    </source>
</evidence>
<gene>
    <name evidence="10" type="ORF">EOI86_02700</name>
</gene>
<keyword evidence="3 6" id="KW-0597">Phosphoprotein</keyword>
<dbReference type="CDD" id="cd00075">
    <property type="entry name" value="HATPase"/>
    <property type="match status" value="1"/>
</dbReference>
<protein>
    <recommendedName>
        <fullName evidence="2">histidine kinase</fullName>
        <ecNumber evidence="2">2.7.13.3</ecNumber>
    </recommendedName>
</protein>
<evidence type="ECO:0000256" key="2">
    <source>
        <dbReference type="ARBA" id="ARBA00012438"/>
    </source>
</evidence>
<keyword evidence="11" id="KW-1185">Reference proteome</keyword>
<dbReference type="SMART" id="SM00387">
    <property type="entry name" value="HATPase_c"/>
    <property type="match status" value="1"/>
</dbReference>
<dbReference type="Pfam" id="PF02518">
    <property type="entry name" value="HATPase_c"/>
    <property type="match status" value="1"/>
</dbReference>
<name>A0A3S2VRT6_9PROT</name>
<dbReference type="InterPro" id="IPR011006">
    <property type="entry name" value="CheY-like_superfamily"/>
</dbReference>
<dbReference type="AlphaFoldDB" id="A0A3S2VRT6"/>
<dbReference type="SMART" id="SM00448">
    <property type="entry name" value="REC"/>
    <property type="match status" value="1"/>
</dbReference>
<dbReference type="FunFam" id="3.30.565.10:FF:000049">
    <property type="entry name" value="Two-component sensor histidine kinase"/>
    <property type="match status" value="1"/>
</dbReference>
<dbReference type="SUPFAM" id="SSF55874">
    <property type="entry name" value="ATPase domain of HSP90 chaperone/DNA topoisomerase II/histidine kinase"/>
    <property type="match status" value="1"/>
</dbReference>
<comment type="caution">
    <text evidence="10">The sequence shown here is derived from an EMBL/GenBank/DDBJ whole genome shotgun (WGS) entry which is preliminary data.</text>
</comment>
<evidence type="ECO:0000256" key="5">
    <source>
        <dbReference type="ARBA" id="ARBA00022777"/>
    </source>
</evidence>
<feature type="domain" description="Response regulatory" evidence="9">
    <location>
        <begin position="633"/>
        <end position="750"/>
    </location>
</feature>
<evidence type="ECO:0000256" key="4">
    <source>
        <dbReference type="ARBA" id="ARBA00022679"/>
    </source>
</evidence>
<dbReference type="Gene3D" id="3.30.450.20">
    <property type="entry name" value="PAS domain"/>
    <property type="match status" value="1"/>
</dbReference>
<feature type="domain" description="Histidine kinase" evidence="8">
    <location>
        <begin position="398"/>
        <end position="609"/>
    </location>
</feature>
<feature type="coiled-coil region" evidence="7">
    <location>
        <begin position="329"/>
        <end position="384"/>
    </location>
</feature>
<dbReference type="Pfam" id="PF00512">
    <property type="entry name" value="HisKA"/>
    <property type="match status" value="1"/>
</dbReference>
<dbReference type="InterPro" id="IPR005467">
    <property type="entry name" value="His_kinase_dom"/>
</dbReference>
<evidence type="ECO:0000256" key="6">
    <source>
        <dbReference type="PROSITE-ProRule" id="PRU00169"/>
    </source>
</evidence>
<evidence type="ECO:0000259" key="8">
    <source>
        <dbReference type="PROSITE" id="PS50109"/>
    </source>
</evidence>
<dbReference type="InterPro" id="IPR036097">
    <property type="entry name" value="HisK_dim/P_sf"/>
</dbReference>
<dbReference type="CDD" id="cd00156">
    <property type="entry name" value="REC"/>
    <property type="match status" value="1"/>
</dbReference>
<dbReference type="PROSITE" id="PS50110">
    <property type="entry name" value="RESPONSE_REGULATORY"/>
    <property type="match status" value="1"/>
</dbReference>
<dbReference type="Proteomes" id="UP000287447">
    <property type="component" value="Unassembled WGS sequence"/>
</dbReference>
<keyword evidence="7" id="KW-0175">Coiled coil</keyword>
<dbReference type="Gene3D" id="3.40.50.2300">
    <property type="match status" value="1"/>
</dbReference>
<evidence type="ECO:0000256" key="1">
    <source>
        <dbReference type="ARBA" id="ARBA00000085"/>
    </source>
</evidence>
<dbReference type="PRINTS" id="PR00344">
    <property type="entry name" value="BCTRLSENSOR"/>
</dbReference>
<accession>A0A3S2VRT6</accession>
<dbReference type="SUPFAM" id="SSF52172">
    <property type="entry name" value="CheY-like"/>
    <property type="match status" value="1"/>
</dbReference>
<dbReference type="GO" id="GO:0005886">
    <property type="term" value="C:plasma membrane"/>
    <property type="evidence" value="ECO:0007669"/>
    <property type="project" value="TreeGrafter"/>
</dbReference>
<dbReference type="Gene3D" id="1.10.287.130">
    <property type="match status" value="1"/>
</dbReference>
<dbReference type="Gene3D" id="3.30.565.10">
    <property type="entry name" value="Histidine kinase-like ATPase, C-terminal domain"/>
    <property type="match status" value="1"/>
</dbReference>
<keyword evidence="5" id="KW-0418">Kinase</keyword>
<dbReference type="PANTHER" id="PTHR43047">
    <property type="entry name" value="TWO-COMPONENT HISTIDINE PROTEIN KINASE"/>
    <property type="match status" value="1"/>
</dbReference>
<evidence type="ECO:0000256" key="7">
    <source>
        <dbReference type="SAM" id="Coils"/>
    </source>
</evidence>
<dbReference type="SUPFAM" id="SSF47384">
    <property type="entry name" value="Homodimeric domain of signal transducing histidine kinase"/>
    <property type="match status" value="1"/>
</dbReference>
<dbReference type="GO" id="GO:0009927">
    <property type="term" value="F:histidine phosphotransfer kinase activity"/>
    <property type="evidence" value="ECO:0007669"/>
    <property type="project" value="TreeGrafter"/>
</dbReference>
<comment type="catalytic activity">
    <reaction evidence="1">
        <text>ATP + protein L-histidine = ADP + protein N-phospho-L-histidine.</text>
        <dbReference type="EC" id="2.7.13.3"/>
    </reaction>
</comment>
<dbReference type="EMBL" id="SADE01000001">
    <property type="protein sequence ID" value="RVU38222.1"/>
    <property type="molecule type" value="Genomic_DNA"/>
</dbReference>
<evidence type="ECO:0000313" key="11">
    <source>
        <dbReference type="Proteomes" id="UP000287447"/>
    </source>
</evidence>
<sequence>MVSVSDPPMEQIRKLRKINDALMARVERSTDISGSAFALFQTAISLENEVRTRTHDLQTALSELSESNTRLEQAHSEAVRARRNLADAIEAVQEGFGLFDSDDSMVLCNQRFRMLCPDVSEHMKPGLSFNQYVRLVSESSELDLAQGKTSEDWLKFRVGMHGKPHATFTVALKGDRWIQVSERHTANGATAILQTDVTDMVRRERRERDKILDRHARLARATLDHMSQGVCTFDDDMRLADYNTRFRALLNLSYDIVKPGTSLRRIVDALYSGGTMHSDLTPAGLWRWVARRQPRPPIHAEYRRIDGMIIDIRMRDMPGGGFVASFTDVTAERKAVEALHKANENLELRVAERTAALTEANEALTRENTEREQIGEALREAKEAAEAANMSKTRFLAAASHDLLQPMNAAKLFISTLGEMALEAPQAEVLKRLSGAFTSIETLLHALLEISRLDAGGAEFTVSNFPVSSFLEPLEQEFKPLAAAKGLKLRVRPSKLHIRSDPRYFRRIAQNLVANAVTYTRTGSILVGCRQRGDTVRFEVWDTGPGMKQEDHERIFEEFQRLDDTIENRGMGLGLSIVKRSCRLLDLPLGLRSEPGRGSVFYVDAPIAPTITASAPDMTDDLAQEQSAGMNLIAAVVENEPEVLYAMTTTLEGWGASVAPALSTDEACAAIAELGLPPDIIIADYHLNGDDTGLRSIRELRSAWGANIPAVLVTADRSAELAATAREMGVDVLSKPVEPRKLRSLITWRGMATV</sequence>
<evidence type="ECO:0000259" key="9">
    <source>
        <dbReference type="PROSITE" id="PS50110"/>
    </source>
</evidence>
<dbReference type="SUPFAM" id="SSF55785">
    <property type="entry name" value="PYP-like sensor domain (PAS domain)"/>
    <property type="match status" value="1"/>
</dbReference>